<dbReference type="PANTHER" id="PTHR32060">
    <property type="entry name" value="TAIL-SPECIFIC PROTEASE"/>
    <property type="match status" value="1"/>
</dbReference>
<dbReference type="CDD" id="cd07561">
    <property type="entry name" value="Peptidase_S41_CPP_like"/>
    <property type="match status" value="1"/>
</dbReference>
<dbReference type="AlphaFoldDB" id="A0AAE3QNB7"/>
<dbReference type="EMBL" id="JASJOS010000002">
    <property type="protein sequence ID" value="MDJ1479753.1"/>
    <property type="molecule type" value="Genomic_DNA"/>
</dbReference>
<organism evidence="3 4">
    <name type="scientific">Xanthocytophaga flava</name>
    <dbReference type="NCBI Taxonomy" id="3048013"/>
    <lineage>
        <taxon>Bacteria</taxon>
        <taxon>Pseudomonadati</taxon>
        <taxon>Bacteroidota</taxon>
        <taxon>Cytophagia</taxon>
        <taxon>Cytophagales</taxon>
        <taxon>Rhodocytophagaceae</taxon>
        <taxon>Xanthocytophaga</taxon>
    </lineage>
</organism>
<keyword evidence="1" id="KW-0732">Signal</keyword>
<dbReference type="PROSITE" id="PS51257">
    <property type="entry name" value="PROKAR_LIPOPROTEIN"/>
    <property type="match status" value="1"/>
</dbReference>
<dbReference type="SUPFAM" id="SSF52096">
    <property type="entry name" value="ClpP/crotonase"/>
    <property type="match status" value="1"/>
</dbReference>
<accession>A0AAE3QNB7</accession>
<name>A0AAE3QNB7_9BACT</name>
<dbReference type="Gene3D" id="3.30.750.170">
    <property type="match status" value="1"/>
</dbReference>
<evidence type="ECO:0000256" key="1">
    <source>
        <dbReference type="SAM" id="SignalP"/>
    </source>
</evidence>
<dbReference type="GO" id="GO:0008236">
    <property type="term" value="F:serine-type peptidase activity"/>
    <property type="evidence" value="ECO:0007669"/>
    <property type="project" value="InterPro"/>
</dbReference>
<dbReference type="SUPFAM" id="SSF50156">
    <property type="entry name" value="PDZ domain-like"/>
    <property type="match status" value="1"/>
</dbReference>
<dbReference type="GO" id="GO:0030288">
    <property type="term" value="C:outer membrane-bounded periplasmic space"/>
    <property type="evidence" value="ECO:0007669"/>
    <property type="project" value="TreeGrafter"/>
</dbReference>
<comment type="caution">
    <text evidence="3">The sequence shown here is derived from an EMBL/GenBank/DDBJ whole genome shotgun (WGS) entry which is preliminary data.</text>
</comment>
<dbReference type="GO" id="GO:0004175">
    <property type="term" value="F:endopeptidase activity"/>
    <property type="evidence" value="ECO:0007669"/>
    <property type="project" value="TreeGrafter"/>
</dbReference>
<feature type="signal peptide" evidence="1">
    <location>
        <begin position="1"/>
        <end position="27"/>
    </location>
</feature>
<dbReference type="PANTHER" id="PTHR32060:SF30">
    <property type="entry name" value="CARBOXY-TERMINAL PROCESSING PROTEASE CTPA"/>
    <property type="match status" value="1"/>
</dbReference>
<feature type="domain" description="Tail specific protease" evidence="2">
    <location>
        <begin position="209"/>
        <end position="406"/>
    </location>
</feature>
<dbReference type="Pfam" id="PF03572">
    <property type="entry name" value="Peptidase_S41"/>
    <property type="match status" value="1"/>
</dbReference>
<dbReference type="Gene3D" id="2.30.42.10">
    <property type="match status" value="1"/>
</dbReference>
<evidence type="ECO:0000313" key="4">
    <source>
        <dbReference type="Proteomes" id="UP001241110"/>
    </source>
</evidence>
<proteinExistence type="predicted"/>
<dbReference type="InterPro" id="IPR029045">
    <property type="entry name" value="ClpP/crotonase-like_dom_sf"/>
</dbReference>
<dbReference type="Gene3D" id="3.90.226.10">
    <property type="entry name" value="2-enoyl-CoA Hydratase, Chain A, domain 1"/>
    <property type="match status" value="1"/>
</dbReference>
<feature type="chain" id="PRO_5041932594" evidence="1">
    <location>
        <begin position="28"/>
        <end position="496"/>
    </location>
</feature>
<dbReference type="RefSeq" id="WP_313976193.1">
    <property type="nucleotide sequence ID" value="NZ_JASJOS010000002.1"/>
</dbReference>
<dbReference type="SMART" id="SM00245">
    <property type="entry name" value="TSPc"/>
    <property type="match status" value="1"/>
</dbReference>
<evidence type="ECO:0000313" key="3">
    <source>
        <dbReference type="EMBL" id="MDJ1479753.1"/>
    </source>
</evidence>
<evidence type="ECO:0000259" key="2">
    <source>
        <dbReference type="SMART" id="SM00245"/>
    </source>
</evidence>
<dbReference type="InterPro" id="IPR005151">
    <property type="entry name" value="Tail-specific_protease"/>
</dbReference>
<dbReference type="GO" id="GO:0007165">
    <property type="term" value="P:signal transduction"/>
    <property type="evidence" value="ECO:0007669"/>
    <property type="project" value="TreeGrafter"/>
</dbReference>
<gene>
    <name evidence="3" type="ORF">QNI16_04595</name>
</gene>
<protein>
    <submittedName>
        <fullName evidence="3">S41 family peptidase</fullName>
    </submittedName>
</protein>
<sequence>MKKQSFKVQCLNTVLFLLLLSTGFVSCKKDTEAVTPTISSSSDTVDVRDSAYYYSLVYYLWNEKLPDYAKWSVTNGDLIKSSETTFKPHSFENVDSIMSGSDGIRSYSDIGASGKHLDRYSFAYTQTDWENTSSGSNAGFGFRRGYLSSTDQRVVYVYKNSPIGLAGVQRGWQILSVNGVEATAANEEAFYNSLNSNSTSTFVFKTNEGTQKTLTLTKASYKANFVQKDTVISVGGLKIGYIALSSFLGDNNGADTEAELDAAITDLKAAGITDLVIDLRYNGGGYTSVSEYFANLVAPASAKGKAMYSYKYNALLTSEFKKAGYTTDINFDTKSANFNLTRIVFITSEETASASELLINNLKPYVNVTLVGSTTYGKPVGFPGILIEMSKTDVTQNYYVFPIAFKTVNANNESDYFDGMTANISSADDYSKDWGNPNEACFNAAISYLTGGSTTRQSARISSEKLKQLNLNTKNEKLGGINEMITTNKIPMLPFK</sequence>
<dbReference type="InterPro" id="IPR036034">
    <property type="entry name" value="PDZ_sf"/>
</dbReference>
<reference evidence="3" key="1">
    <citation type="submission" date="2023-05" db="EMBL/GenBank/DDBJ databases">
        <authorList>
            <person name="Zhang X."/>
        </authorList>
    </citation>
    <scope>NUCLEOTIDE SEQUENCE</scope>
    <source>
        <strain evidence="3">YF14B1</strain>
    </source>
</reference>
<dbReference type="GO" id="GO:0006508">
    <property type="term" value="P:proteolysis"/>
    <property type="evidence" value="ECO:0007669"/>
    <property type="project" value="InterPro"/>
</dbReference>
<dbReference type="Proteomes" id="UP001241110">
    <property type="component" value="Unassembled WGS sequence"/>
</dbReference>